<keyword evidence="1" id="KW-0150">Chloroplast</keyword>
<reference evidence="1" key="1">
    <citation type="submission" date="2019-11" db="EMBL/GenBank/DDBJ databases">
        <title>The Chloroplast Genome of the Green Alga Chaetophora sp.</title>
        <authorList>
            <person name="Liu B."/>
        </authorList>
    </citation>
    <scope>NUCLEOTIDE SEQUENCE</scope>
</reference>
<organism evidence="1">
    <name type="scientific">Chaetophora sp. FACHB-2423</name>
    <dbReference type="NCBI Taxonomy" id="2725789"/>
    <lineage>
        <taxon>Eukaryota</taxon>
        <taxon>Viridiplantae</taxon>
        <taxon>Chlorophyta</taxon>
        <taxon>core chlorophytes</taxon>
        <taxon>Chlorophyceae</taxon>
        <taxon>OCC clade</taxon>
        <taxon>Chaetophorales</taxon>
        <taxon>Chaetophoraceae</taxon>
        <taxon>Chaetophora</taxon>
    </lineage>
</organism>
<accession>A0A6H1XDY5</accession>
<evidence type="ECO:0000313" key="1">
    <source>
        <dbReference type="EMBL" id="QJA13833.1"/>
    </source>
</evidence>
<sequence>MFTIHCQAARSSSGFKIPTVILKGQKISSSPFFFRTILQPKRKKSKALAFPNLITEGKTEILIFKLTFVKVFFRSFFFSNISGLNASRNKSRLCSNTKWLILKQKSKLIKLRMKTL</sequence>
<proteinExistence type="predicted"/>
<keyword evidence="1" id="KW-0934">Plastid</keyword>
<gene>
    <name evidence="1" type="primary">orf116</name>
</gene>
<dbReference type="AlphaFoldDB" id="A0A6H1XDY5"/>
<protein>
    <submittedName>
        <fullName evidence="1">Uncharacterized protein</fullName>
    </submittedName>
</protein>
<dbReference type="EMBL" id="MN701588">
    <property type="protein sequence ID" value="QJA13833.1"/>
    <property type="molecule type" value="Genomic_DNA"/>
</dbReference>
<name>A0A6H1XDY5_9CHLO</name>
<geneLocation type="chloroplast" evidence="1"/>